<gene>
    <name evidence="1" type="ORF">LCGC14_2531890</name>
</gene>
<evidence type="ECO:0000313" key="1">
    <source>
        <dbReference type="EMBL" id="KKL12824.1"/>
    </source>
</evidence>
<dbReference type="AlphaFoldDB" id="A0A0F9ATA7"/>
<comment type="caution">
    <text evidence="1">The sequence shown here is derived from an EMBL/GenBank/DDBJ whole genome shotgun (WGS) entry which is preliminary data.</text>
</comment>
<accession>A0A0F9ATA7</accession>
<reference evidence="1" key="1">
    <citation type="journal article" date="2015" name="Nature">
        <title>Complex archaea that bridge the gap between prokaryotes and eukaryotes.</title>
        <authorList>
            <person name="Spang A."/>
            <person name="Saw J.H."/>
            <person name="Jorgensen S.L."/>
            <person name="Zaremba-Niedzwiedzka K."/>
            <person name="Martijn J."/>
            <person name="Lind A.E."/>
            <person name="van Eijk R."/>
            <person name="Schleper C."/>
            <person name="Guy L."/>
            <person name="Ettema T.J."/>
        </authorList>
    </citation>
    <scope>NUCLEOTIDE SEQUENCE</scope>
</reference>
<dbReference type="EMBL" id="LAZR01041108">
    <property type="protein sequence ID" value="KKL12824.1"/>
    <property type="molecule type" value="Genomic_DNA"/>
</dbReference>
<protein>
    <submittedName>
        <fullName evidence="1">Uncharacterized protein</fullName>
    </submittedName>
</protein>
<sequence>MSETHVEEPERLRLELNQVRVALEQATAKITTLEADRKKEWDARTVTENKLNERIEQLEAKLERCIWGGHAQDRHTQKE</sequence>
<organism evidence="1">
    <name type="scientific">marine sediment metagenome</name>
    <dbReference type="NCBI Taxonomy" id="412755"/>
    <lineage>
        <taxon>unclassified sequences</taxon>
        <taxon>metagenomes</taxon>
        <taxon>ecological metagenomes</taxon>
    </lineage>
</organism>
<name>A0A0F9ATA7_9ZZZZ</name>
<proteinExistence type="predicted"/>